<keyword evidence="2" id="KW-1185">Reference proteome</keyword>
<gene>
    <name evidence="1" type="ORF">CEXT_669591</name>
</gene>
<sequence>MLVLILGLNNFSSFRLASDNKNLSITGEFPPVMHDVRNRIIYSSRVLLLLLFPKQIYTSGPLTRKGYFKKEPELQWILMIMPSSVRHMGNHTFRTIHPVRLFEPNVRTYHPVVYQAHL</sequence>
<name>A0AAV4Y121_CAEEX</name>
<dbReference type="AlphaFoldDB" id="A0AAV4Y121"/>
<protein>
    <submittedName>
        <fullName evidence="1">Uncharacterized protein</fullName>
    </submittedName>
</protein>
<dbReference type="Proteomes" id="UP001054945">
    <property type="component" value="Unassembled WGS sequence"/>
</dbReference>
<accession>A0AAV4Y121</accession>
<proteinExistence type="predicted"/>
<reference evidence="1 2" key="1">
    <citation type="submission" date="2021-06" db="EMBL/GenBank/DDBJ databases">
        <title>Caerostris extrusa draft genome.</title>
        <authorList>
            <person name="Kono N."/>
            <person name="Arakawa K."/>
        </authorList>
    </citation>
    <scope>NUCLEOTIDE SEQUENCE [LARGE SCALE GENOMIC DNA]</scope>
</reference>
<comment type="caution">
    <text evidence="1">The sequence shown here is derived from an EMBL/GenBank/DDBJ whole genome shotgun (WGS) entry which is preliminary data.</text>
</comment>
<organism evidence="1 2">
    <name type="scientific">Caerostris extrusa</name>
    <name type="common">Bark spider</name>
    <name type="synonym">Caerostris bankana</name>
    <dbReference type="NCBI Taxonomy" id="172846"/>
    <lineage>
        <taxon>Eukaryota</taxon>
        <taxon>Metazoa</taxon>
        <taxon>Ecdysozoa</taxon>
        <taxon>Arthropoda</taxon>
        <taxon>Chelicerata</taxon>
        <taxon>Arachnida</taxon>
        <taxon>Araneae</taxon>
        <taxon>Araneomorphae</taxon>
        <taxon>Entelegynae</taxon>
        <taxon>Araneoidea</taxon>
        <taxon>Araneidae</taxon>
        <taxon>Caerostris</taxon>
    </lineage>
</organism>
<evidence type="ECO:0000313" key="2">
    <source>
        <dbReference type="Proteomes" id="UP001054945"/>
    </source>
</evidence>
<dbReference type="EMBL" id="BPLR01001090">
    <property type="protein sequence ID" value="GIY99859.1"/>
    <property type="molecule type" value="Genomic_DNA"/>
</dbReference>
<evidence type="ECO:0000313" key="1">
    <source>
        <dbReference type="EMBL" id="GIY99859.1"/>
    </source>
</evidence>